<name>A0A6J6Q048_9ZZZZ</name>
<proteinExistence type="predicted"/>
<protein>
    <submittedName>
        <fullName evidence="1">Unannotated protein</fullName>
    </submittedName>
</protein>
<sequence>MTDDEGQRRAKVFLKQLLGTTPEDLCWDETHHLQGHMCVDGSDLVVIAPRDERHEPVVLTAQDWDEIRHAPGERAADLVRRCAIRDHDELDAAVVRCHRGVTSN</sequence>
<dbReference type="EMBL" id="CAEZXM010000264">
    <property type="protein sequence ID" value="CAB4702723.1"/>
    <property type="molecule type" value="Genomic_DNA"/>
</dbReference>
<gene>
    <name evidence="1" type="ORF">UFOPK2366_01344</name>
</gene>
<dbReference type="AlphaFoldDB" id="A0A6J6Q048"/>
<accession>A0A6J6Q048</accession>
<organism evidence="1">
    <name type="scientific">freshwater metagenome</name>
    <dbReference type="NCBI Taxonomy" id="449393"/>
    <lineage>
        <taxon>unclassified sequences</taxon>
        <taxon>metagenomes</taxon>
        <taxon>ecological metagenomes</taxon>
    </lineage>
</organism>
<reference evidence="1" key="1">
    <citation type="submission" date="2020-05" db="EMBL/GenBank/DDBJ databases">
        <authorList>
            <person name="Chiriac C."/>
            <person name="Salcher M."/>
            <person name="Ghai R."/>
            <person name="Kavagutti S V."/>
        </authorList>
    </citation>
    <scope>NUCLEOTIDE SEQUENCE</scope>
</reference>
<evidence type="ECO:0000313" key="1">
    <source>
        <dbReference type="EMBL" id="CAB4702723.1"/>
    </source>
</evidence>